<accession>A0A382VZT1</accession>
<dbReference type="GO" id="GO:0009089">
    <property type="term" value="P:lysine biosynthetic process via diaminopimelate"/>
    <property type="evidence" value="ECO:0007669"/>
    <property type="project" value="TreeGrafter"/>
</dbReference>
<evidence type="ECO:0000256" key="1">
    <source>
        <dbReference type="ARBA" id="ARBA00010122"/>
    </source>
</evidence>
<evidence type="ECO:0000313" key="3">
    <source>
        <dbReference type="EMBL" id="SVD52013.1"/>
    </source>
</evidence>
<sequence length="170" mass="17984">MKKTLVMKFGGTSVGSVEAMEQVAAQVRLAREDWPQVVVVLSAMSGVTDLLLTGANAAAAGDEASSGVTAAALRETHLNAIEVLLRSEAERELTSERVHTHVQEFSALCHAVHVLGEASPRALDAISSLGERIVVHLVAGRLRELDCAAIAVRASELIRTDAHFQAANPD</sequence>
<feature type="non-terminal residue" evidence="3">
    <location>
        <position position="170"/>
    </location>
</feature>
<dbReference type="PANTHER" id="PTHR21499">
    <property type="entry name" value="ASPARTATE KINASE"/>
    <property type="match status" value="1"/>
</dbReference>
<evidence type="ECO:0000259" key="2">
    <source>
        <dbReference type="Pfam" id="PF00696"/>
    </source>
</evidence>
<protein>
    <recommendedName>
        <fullName evidence="2">Aspartate/glutamate/uridylate kinase domain-containing protein</fullName>
    </recommendedName>
</protein>
<reference evidence="3" key="1">
    <citation type="submission" date="2018-05" db="EMBL/GenBank/DDBJ databases">
        <authorList>
            <person name="Lanie J.A."/>
            <person name="Ng W.-L."/>
            <person name="Kazmierczak K.M."/>
            <person name="Andrzejewski T.M."/>
            <person name="Davidsen T.M."/>
            <person name="Wayne K.J."/>
            <person name="Tettelin H."/>
            <person name="Glass J.I."/>
            <person name="Rusch D."/>
            <person name="Podicherti R."/>
            <person name="Tsui H.-C.T."/>
            <person name="Winkler M.E."/>
        </authorList>
    </citation>
    <scope>NUCLEOTIDE SEQUENCE</scope>
</reference>
<dbReference type="EMBL" id="UINC01155895">
    <property type="protein sequence ID" value="SVD52013.1"/>
    <property type="molecule type" value="Genomic_DNA"/>
</dbReference>
<feature type="domain" description="Aspartate/glutamate/uridylate kinase" evidence="2">
    <location>
        <begin position="3"/>
        <end position="159"/>
    </location>
</feature>
<gene>
    <name evidence="3" type="ORF">METZ01_LOCUS404867</name>
</gene>
<dbReference type="InterPro" id="IPR018042">
    <property type="entry name" value="Aspartate_kinase_CS"/>
</dbReference>
<dbReference type="AlphaFoldDB" id="A0A382VZT1"/>
<dbReference type="InterPro" id="IPR036393">
    <property type="entry name" value="AceGlu_kinase-like_sf"/>
</dbReference>
<dbReference type="GO" id="GO:0005829">
    <property type="term" value="C:cytosol"/>
    <property type="evidence" value="ECO:0007669"/>
    <property type="project" value="TreeGrafter"/>
</dbReference>
<dbReference type="InterPro" id="IPR001048">
    <property type="entry name" value="Asp/Glu/Uridylate_kinase"/>
</dbReference>
<dbReference type="GO" id="GO:0004072">
    <property type="term" value="F:aspartate kinase activity"/>
    <property type="evidence" value="ECO:0007669"/>
    <property type="project" value="InterPro"/>
</dbReference>
<organism evidence="3">
    <name type="scientific">marine metagenome</name>
    <dbReference type="NCBI Taxonomy" id="408172"/>
    <lineage>
        <taxon>unclassified sequences</taxon>
        <taxon>metagenomes</taxon>
        <taxon>ecological metagenomes</taxon>
    </lineage>
</organism>
<proteinExistence type="inferred from homology"/>
<dbReference type="GO" id="GO:0009090">
    <property type="term" value="P:homoserine biosynthetic process"/>
    <property type="evidence" value="ECO:0007669"/>
    <property type="project" value="TreeGrafter"/>
</dbReference>
<comment type="similarity">
    <text evidence="1">Belongs to the aspartokinase family.</text>
</comment>
<dbReference type="SUPFAM" id="SSF53633">
    <property type="entry name" value="Carbamate kinase-like"/>
    <property type="match status" value="1"/>
</dbReference>
<name>A0A382VZT1_9ZZZZ</name>
<dbReference type="Pfam" id="PF00696">
    <property type="entry name" value="AA_kinase"/>
    <property type="match status" value="1"/>
</dbReference>
<dbReference type="PROSITE" id="PS00324">
    <property type="entry name" value="ASPARTOKINASE"/>
    <property type="match status" value="1"/>
</dbReference>
<dbReference type="PANTHER" id="PTHR21499:SF59">
    <property type="entry name" value="ASPARTOKINASE"/>
    <property type="match status" value="1"/>
</dbReference>
<dbReference type="Gene3D" id="3.40.1160.10">
    <property type="entry name" value="Acetylglutamate kinase-like"/>
    <property type="match status" value="1"/>
</dbReference>